<sequence>MAATAWLWVEVPVRVHWAAVAAQCAWAREQARAFLLVPAVRLLVLLSLVMTVMILLEKLFLALVCYAAKALGHKPERRGSDSVAFPVVLVQIPMDDEREVSSALVLSTKMLIDFVLTGGKAGAVVVLDRLPRHASLDHD</sequence>
<name>R7VZI5_AEGTA</name>
<keyword evidence="7" id="KW-0472">Membrane</keyword>
<keyword evidence="4" id="KW-0812">Transmembrane</keyword>
<keyword evidence="5" id="KW-1133">Transmembrane helix</keyword>
<reference evidence="8" key="1">
    <citation type="submission" date="2015-06" db="UniProtKB">
        <authorList>
            <consortium name="EnsemblPlants"/>
        </authorList>
    </citation>
    <scope>IDENTIFICATION</scope>
</reference>
<dbReference type="AlphaFoldDB" id="R7VZI5"/>
<evidence type="ECO:0000256" key="7">
    <source>
        <dbReference type="ARBA" id="ARBA00023136"/>
    </source>
</evidence>
<dbReference type="PANTHER" id="PTHR32044">
    <property type="entry name" value="GLUCOMANNAN 4-BETA-MANNOSYLTRANSFERASE 9"/>
    <property type="match status" value="1"/>
</dbReference>
<proteinExistence type="predicted"/>
<evidence type="ECO:0000256" key="1">
    <source>
        <dbReference type="ARBA" id="ARBA00004394"/>
    </source>
</evidence>
<evidence type="ECO:0000256" key="4">
    <source>
        <dbReference type="ARBA" id="ARBA00022692"/>
    </source>
</evidence>
<comment type="subcellular location">
    <subcellularLocation>
        <location evidence="1">Golgi apparatus membrane</location>
    </subcellularLocation>
</comment>
<protein>
    <submittedName>
        <fullName evidence="8">Uncharacterized protein</fullName>
    </submittedName>
</protein>
<evidence type="ECO:0000313" key="8">
    <source>
        <dbReference type="EnsemblPlants" id="EMT01784"/>
    </source>
</evidence>
<dbReference type="GO" id="GO:0000139">
    <property type="term" value="C:Golgi membrane"/>
    <property type="evidence" value="ECO:0007669"/>
    <property type="project" value="UniProtKB-SubCell"/>
</dbReference>
<keyword evidence="3" id="KW-0808">Transferase</keyword>
<dbReference type="GO" id="GO:0051753">
    <property type="term" value="F:mannan synthase activity"/>
    <property type="evidence" value="ECO:0007669"/>
    <property type="project" value="TreeGrafter"/>
</dbReference>
<evidence type="ECO:0000256" key="6">
    <source>
        <dbReference type="ARBA" id="ARBA00023034"/>
    </source>
</evidence>
<keyword evidence="2" id="KW-0328">Glycosyltransferase</keyword>
<dbReference type="EnsemblPlants" id="EMT01784">
    <property type="protein sequence ID" value="EMT01784"/>
    <property type="gene ID" value="F775_22998"/>
</dbReference>
<accession>R7VZI5</accession>
<evidence type="ECO:0000256" key="5">
    <source>
        <dbReference type="ARBA" id="ARBA00022989"/>
    </source>
</evidence>
<organism evidence="8">
    <name type="scientific">Aegilops tauschii</name>
    <name type="common">Tausch's goatgrass</name>
    <name type="synonym">Aegilops squarrosa</name>
    <dbReference type="NCBI Taxonomy" id="37682"/>
    <lineage>
        <taxon>Eukaryota</taxon>
        <taxon>Viridiplantae</taxon>
        <taxon>Streptophyta</taxon>
        <taxon>Embryophyta</taxon>
        <taxon>Tracheophyta</taxon>
        <taxon>Spermatophyta</taxon>
        <taxon>Magnoliopsida</taxon>
        <taxon>Liliopsida</taxon>
        <taxon>Poales</taxon>
        <taxon>Poaceae</taxon>
        <taxon>BOP clade</taxon>
        <taxon>Pooideae</taxon>
        <taxon>Triticodae</taxon>
        <taxon>Triticeae</taxon>
        <taxon>Triticinae</taxon>
        <taxon>Aegilops</taxon>
    </lineage>
</organism>
<keyword evidence="6" id="KW-0333">Golgi apparatus</keyword>
<dbReference type="PANTHER" id="PTHR32044:SF58">
    <property type="entry name" value="GLUCOMANNAN 4-BETA-MANNOSYLTRANSFERASE 11-RELATED"/>
    <property type="match status" value="1"/>
</dbReference>
<evidence type="ECO:0000256" key="2">
    <source>
        <dbReference type="ARBA" id="ARBA00022676"/>
    </source>
</evidence>
<evidence type="ECO:0000256" key="3">
    <source>
        <dbReference type="ARBA" id="ARBA00022679"/>
    </source>
</evidence>